<dbReference type="RefSeq" id="WP_075007491.1">
    <property type="nucleotide sequence ID" value="NZ_FOAP01000008.1"/>
</dbReference>
<name>A0A1H7ST44_STIAU</name>
<dbReference type="GO" id="GO:0051920">
    <property type="term" value="F:peroxiredoxin activity"/>
    <property type="evidence" value="ECO:0007669"/>
    <property type="project" value="InterPro"/>
</dbReference>
<dbReference type="InterPro" id="IPR003779">
    <property type="entry name" value="CMD-like"/>
</dbReference>
<dbReference type="SUPFAM" id="SSF69118">
    <property type="entry name" value="AhpD-like"/>
    <property type="match status" value="1"/>
</dbReference>
<reference evidence="3" key="1">
    <citation type="submission" date="2016-10" db="EMBL/GenBank/DDBJ databases">
        <authorList>
            <person name="Varghese N."/>
            <person name="Submissions S."/>
        </authorList>
    </citation>
    <scope>NUCLEOTIDE SEQUENCE [LARGE SCALE GENOMIC DNA]</scope>
    <source>
        <strain evidence="3">DSM 17044</strain>
    </source>
</reference>
<dbReference type="PANTHER" id="PTHR35446:SF2">
    <property type="entry name" value="CARBOXYMUCONOLACTONE DECARBOXYLASE-LIKE DOMAIN-CONTAINING PROTEIN"/>
    <property type="match status" value="1"/>
</dbReference>
<gene>
    <name evidence="2" type="ORF">SAMN05444354_108105</name>
</gene>
<dbReference type="InterPro" id="IPR029032">
    <property type="entry name" value="AhpD-like"/>
</dbReference>
<dbReference type="AlphaFoldDB" id="A0A1H7ST44"/>
<sequence length="182" mass="19669">MSNVPLLEADRAIPEVVSIYQAFQTGMGFPAPPDFIKVLGHSYAAAAGTLEIVKHVLLQGVLPRTVKEMLFVAISHARGCKYCEAAHLACCRSLGIDESTLDLLVSNVSDIMPVKTRRLLEFGVRCAVNPQALTAADYETLRGQGFSQAELVETVSMAGLAVYLNTMAEALKVPPDKMFEKA</sequence>
<feature type="domain" description="Carboxymuconolactone decarboxylase-like" evidence="1">
    <location>
        <begin position="50"/>
        <end position="104"/>
    </location>
</feature>
<keyword evidence="3" id="KW-1185">Reference proteome</keyword>
<evidence type="ECO:0000313" key="2">
    <source>
        <dbReference type="EMBL" id="SEL75276.1"/>
    </source>
</evidence>
<dbReference type="Pfam" id="PF02627">
    <property type="entry name" value="CMD"/>
    <property type="match status" value="1"/>
</dbReference>
<dbReference type="Gene3D" id="1.20.1290.10">
    <property type="entry name" value="AhpD-like"/>
    <property type="match status" value="1"/>
</dbReference>
<organism evidence="2 3">
    <name type="scientific">Stigmatella aurantiaca</name>
    <dbReference type="NCBI Taxonomy" id="41"/>
    <lineage>
        <taxon>Bacteria</taxon>
        <taxon>Pseudomonadati</taxon>
        <taxon>Myxococcota</taxon>
        <taxon>Myxococcia</taxon>
        <taxon>Myxococcales</taxon>
        <taxon>Cystobacterineae</taxon>
        <taxon>Archangiaceae</taxon>
        <taxon>Stigmatella</taxon>
    </lineage>
</organism>
<keyword evidence="2" id="KW-0575">Peroxidase</keyword>
<proteinExistence type="predicted"/>
<dbReference type="PANTHER" id="PTHR35446">
    <property type="entry name" value="SI:CH211-175M2.5"/>
    <property type="match status" value="1"/>
</dbReference>
<dbReference type="EMBL" id="FOAP01000008">
    <property type="protein sequence ID" value="SEL75276.1"/>
    <property type="molecule type" value="Genomic_DNA"/>
</dbReference>
<protein>
    <submittedName>
        <fullName evidence="2">Uncharacterized peroxidase-related enzyme</fullName>
    </submittedName>
</protein>
<keyword evidence="2" id="KW-0560">Oxidoreductase</keyword>
<evidence type="ECO:0000313" key="3">
    <source>
        <dbReference type="Proteomes" id="UP000182719"/>
    </source>
</evidence>
<dbReference type="Proteomes" id="UP000182719">
    <property type="component" value="Unassembled WGS sequence"/>
</dbReference>
<accession>A0A1H7ST44</accession>
<evidence type="ECO:0000259" key="1">
    <source>
        <dbReference type="Pfam" id="PF02627"/>
    </source>
</evidence>